<protein>
    <submittedName>
        <fullName evidence="2">Transglycosylase SLT domain protein</fullName>
    </submittedName>
</protein>
<evidence type="ECO:0000259" key="1">
    <source>
        <dbReference type="Pfam" id="PF01464"/>
    </source>
</evidence>
<evidence type="ECO:0000313" key="2">
    <source>
        <dbReference type="EMBL" id="OIQ74848.1"/>
    </source>
</evidence>
<organism evidence="2">
    <name type="scientific">mine drainage metagenome</name>
    <dbReference type="NCBI Taxonomy" id="410659"/>
    <lineage>
        <taxon>unclassified sequences</taxon>
        <taxon>metagenomes</taxon>
        <taxon>ecological metagenomes</taxon>
    </lineage>
</organism>
<accession>A0A1J5PVF5</accession>
<feature type="domain" description="Transglycosylase SLT" evidence="1">
    <location>
        <begin position="53"/>
        <end position="108"/>
    </location>
</feature>
<name>A0A1J5PVF5_9ZZZZ</name>
<dbReference type="Pfam" id="PF01464">
    <property type="entry name" value="SLT"/>
    <property type="match status" value="1"/>
</dbReference>
<gene>
    <name evidence="2" type="ORF">GALL_434930</name>
</gene>
<reference evidence="2" key="1">
    <citation type="submission" date="2016-10" db="EMBL/GenBank/DDBJ databases">
        <title>Sequence of Gallionella enrichment culture.</title>
        <authorList>
            <person name="Poehlein A."/>
            <person name="Muehling M."/>
            <person name="Daniel R."/>
        </authorList>
    </citation>
    <scope>NUCLEOTIDE SEQUENCE</scope>
</reference>
<comment type="caution">
    <text evidence="2">The sequence shown here is derived from an EMBL/GenBank/DDBJ whole genome shotgun (WGS) entry which is preliminary data.</text>
</comment>
<dbReference type="SUPFAM" id="SSF53955">
    <property type="entry name" value="Lysozyme-like"/>
    <property type="match status" value="1"/>
</dbReference>
<sequence>MRAIAIAETGRKQAGALRPWPWTVNMEGTGLWFDSEAEARTYAQTHLSAGADSFDVGCFQLNYRWHGQAFASLDAMFNPVENALYAARFLRSLYEEYGDWTTAAGAYHSRNPTYAGPYQERFQAIRAAFLSQDDGATPAPAGQEAPSAPRRDVSAVARVINAEYPLLQTGGVGDLGSLVPLNASAPRPFFAPHDPKG</sequence>
<dbReference type="InterPro" id="IPR023346">
    <property type="entry name" value="Lysozyme-like_dom_sf"/>
</dbReference>
<proteinExistence type="predicted"/>
<dbReference type="InterPro" id="IPR008258">
    <property type="entry name" value="Transglycosylase_SLT_dom_1"/>
</dbReference>
<dbReference type="EMBL" id="MLJW01002365">
    <property type="protein sequence ID" value="OIQ74848.1"/>
    <property type="molecule type" value="Genomic_DNA"/>
</dbReference>
<dbReference type="AlphaFoldDB" id="A0A1J5PVF5"/>